<evidence type="ECO:0000313" key="2">
    <source>
        <dbReference type="EMBL" id="TDP92403.1"/>
    </source>
</evidence>
<dbReference type="GO" id="GO:0004749">
    <property type="term" value="F:ribose phosphate diphosphokinase activity"/>
    <property type="evidence" value="ECO:0007669"/>
    <property type="project" value="TreeGrafter"/>
</dbReference>
<dbReference type="GO" id="GO:0016301">
    <property type="term" value="F:kinase activity"/>
    <property type="evidence" value="ECO:0007669"/>
    <property type="project" value="UniProtKB-KW"/>
</dbReference>
<dbReference type="EMBL" id="SNYA01000004">
    <property type="protein sequence ID" value="TDP92403.1"/>
    <property type="molecule type" value="Genomic_DNA"/>
</dbReference>
<dbReference type="Pfam" id="PF00156">
    <property type="entry name" value="Pribosyltran"/>
    <property type="match status" value="1"/>
</dbReference>
<proteinExistence type="predicted"/>
<keyword evidence="2" id="KW-0418">Kinase</keyword>
<dbReference type="InterPro" id="IPR029057">
    <property type="entry name" value="PRTase-like"/>
</dbReference>
<dbReference type="InterPro" id="IPR000836">
    <property type="entry name" value="PRTase_dom"/>
</dbReference>
<keyword evidence="2" id="KW-0808">Transferase</keyword>
<gene>
    <name evidence="2" type="ORF">EDF62_1610</name>
</gene>
<dbReference type="GO" id="GO:0006164">
    <property type="term" value="P:purine nucleotide biosynthetic process"/>
    <property type="evidence" value="ECO:0007669"/>
    <property type="project" value="TreeGrafter"/>
</dbReference>
<comment type="caution">
    <text evidence="2">The sequence shown here is derived from an EMBL/GenBank/DDBJ whole genome shotgun (WGS) entry which is preliminary data.</text>
</comment>
<dbReference type="Gene3D" id="3.40.50.2020">
    <property type="match status" value="2"/>
</dbReference>
<dbReference type="GO" id="GO:0002189">
    <property type="term" value="C:ribose phosphate diphosphokinase complex"/>
    <property type="evidence" value="ECO:0007669"/>
    <property type="project" value="TreeGrafter"/>
</dbReference>
<dbReference type="SUPFAM" id="SSF53271">
    <property type="entry name" value="PRTase-like"/>
    <property type="match status" value="1"/>
</dbReference>
<accession>A0A4R6RZL5</accession>
<dbReference type="CDD" id="cd06223">
    <property type="entry name" value="PRTases_typeI"/>
    <property type="match status" value="1"/>
</dbReference>
<dbReference type="Proteomes" id="UP000295601">
    <property type="component" value="Unassembled WGS sequence"/>
</dbReference>
<dbReference type="PANTHER" id="PTHR10210">
    <property type="entry name" value="RIBOSE-PHOSPHATE DIPHOSPHOKINASE FAMILY MEMBER"/>
    <property type="match status" value="1"/>
</dbReference>
<evidence type="ECO:0000313" key="3">
    <source>
        <dbReference type="Proteomes" id="UP000295601"/>
    </source>
</evidence>
<keyword evidence="3" id="KW-1185">Reference proteome</keyword>
<dbReference type="GO" id="GO:0005737">
    <property type="term" value="C:cytoplasm"/>
    <property type="evidence" value="ECO:0007669"/>
    <property type="project" value="TreeGrafter"/>
</dbReference>
<name>A0A4R6RZL5_9MICO</name>
<dbReference type="RefSeq" id="WP_133616629.1">
    <property type="nucleotide sequence ID" value="NZ_SNYA01000004.1"/>
</dbReference>
<protein>
    <submittedName>
        <fullName evidence="2">Ribose-phosphate pyrophosphokinase</fullName>
    </submittedName>
</protein>
<reference evidence="2 3" key="1">
    <citation type="submission" date="2019-03" db="EMBL/GenBank/DDBJ databases">
        <title>Genomic analyses of the natural microbiome of Caenorhabditis elegans.</title>
        <authorList>
            <person name="Samuel B."/>
        </authorList>
    </citation>
    <scope>NUCLEOTIDE SEQUENCE [LARGE SCALE GENOMIC DNA]</scope>
    <source>
        <strain evidence="2 3">JUb18</strain>
    </source>
</reference>
<dbReference type="AlphaFoldDB" id="A0A4R6RZL5"/>
<dbReference type="InterPro" id="IPR005946">
    <property type="entry name" value="Rib-P_diPkinase"/>
</dbReference>
<evidence type="ECO:0000259" key="1">
    <source>
        <dbReference type="Pfam" id="PF00156"/>
    </source>
</evidence>
<sequence>MSIKFFSRQADGSASLSKVKPFTFPGGEHHLRLPDQPEAPAFARVTGCDVNDLAVLGLWADWAHQTGFPAVAHLPYLPAARADRGAPFGAQVYANLVNALSLDEVIVFDPHSPVAPELINNVRVVESTEVICERVIPSGYEAILAPDAGAVHRAQQVSDAAGLPLFTASKTRDFATGKLTGFEAPVGLPASGRILIVDDICDGGGTFMGLASALQVPASRLDLWVSHGIFSGRAPALREYFGNIWTTDSHDGAFNSEVGANVVELTPYL</sequence>
<dbReference type="GO" id="GO:0000287">
    <property type="term" value="F:magnesium ion binding"/>
    <property type="evidence" value="ECO:0007669"/>
    <property type="project" value="InterPro"/>
</dbReference>
<organism evidence="2 3">
    <name type="scientific">Leucobacter luti</name>
    <dbReference type="NCBI Taxonomy" id="340320"/>
    <lineage>
        <taxon>Bacteria</taxon>
        <taxon>Bacillati</taxon>
        <taxon>Actinomycetota</taxon>
        <taxon>Actinomycetes</taxon>
        <taxon>Micrococcales</taxon>
        <taxon>Microbacteriaceae</taxon>
        <taxon>Leucobacter</taxon>
    </lineage>
</organism>
<feature type="domain" description="Phosphoribosyltransferase" evidence="1">
    <location>
        <begin position="142"/>
        <end position="207"/>
    </location>
</feature>
<dbReference type="PANTHER" id="PTHR10210:SF41">
    <property type="entry name" value="RIBOSE-PHOSPHATE PYROPHOSPHOKINASE 1, CHLOROPLASTIC"/>
    <property type="match status" value="1"/>
</dbReference>
<dbReference type="OrthoDB" id="324294at2"/>
<dbReference type="GO" id="GO:0006015">
    <property type="term" value="P:5-phosphoribose 1-diphosphate biosynthetic process"/>
    <property type="evidence" value="ECO:0007669"/>
    <property type="project" value="TreeGrafter"/>
</dbReference>